<organism evidence="1 2">
    <name type="scientific">Diversispora epigaea</name>
    <dbReference type="NCBI Taxonomy" id="1348612"/>
    <lineage>
        <taxon>Eukaryota</taxon>
        <taxon>Fungi</taxon>
        <taxon>Fungi incertae sedis</taxon>
        <taxon>Mucoromycota</taxon>
        <taxon>Glomeromycotina</taxon>
        <taxon>Glomeromycetes</taxon>
        <taxon>Diversisporales</taxon>
        <taxon>Diversisporaceae</taxon>
        <taxon>Diversispora</taxon>
    </lineage>
</organism>
<dbReference type="EMBL" id="PQFF01000123">
    <property type="protein sequence ID" value="RHZ80826.1"/>
    <property type="molecule type" value="Genomic_DNA"/>
</dbReference>
<gene>
    <name evidence="1" type="ORF">Glove_132g43</name>
</gene>
<protein>
    <submittedName>
        <fullName evidence="1">Uncharacterized protein</fullName>
    </submittedName>
</protein>
<proteinExistence type="predicted"/>
<dbReference type="AlphaFoldDB" id="A0A397J493"/>
<reference evidence="1 2" key="1">
    <citation type="submission" date="2018-08" db="EMBL/GenBank/DDBJ databases">
        <title>Genome and evolution of the arbuscular mycorrhizal fungus Diversispora epigaea (formerly Glomus versiforme) and its bacterial endosymbionts.</title>
        <authorList>
            <person name="Sun X."/>
            <person name="Fei Z."/>
            <person name="Harrison M."/>
        </authorList>
    </citation>
    <scope>NUCLEOTIDE SEQUENCE [LARGE SCALE GENOMIC DNA]</scope>
    <source>
        <strain evidence="1 2">IT104</strain>
    </source>
</reference>
<dbReference type="OrthoDB" id="2130967at2759"/>
<dbReference type="Proteomes" id="UP000266861">
    <property type="component" value="Unassembled WGS sequence"/>
</dbReference>
<accession>A0A397J493</accession>
<keyword evidence="2" id="KW-1185">Reference proteome</keyword>
<evidence type="ECO:0000313" key="2">
    <source>
        <dbReference type="Proteomes" id="UP000266861"/>
    </source>
</evidence>
<comment type="caution">
    <text evidence="1">The sequence shown here is derived from an EMBL/GenBank/DDBJ whole genome shotgun (WGS) entry which is preliminary data.</text>
</comment>
<evidence type="ECO:0000313" key="1">
    <source>
        <dbReference type="EMBL" id="RHZ80826.1"/>
    </source>
</evidence>
<name>A0A397J493_9GLOM</name>
<sequence>MSTTKDIEKMYKGSFSYYNDEINSIDIDTNTKVKIERIDEDAANLNFVDNKDIRIPIPDDIVLKNTSNKDQVLSASNNQFPVTRGYNYTLYKKGNPIFYLETSVINLEYRFKLEQKIISLENTIKSIEKSLEDIKLIITGREPERTPRLLVRPHNQLQVVHLVHKL</sequence>